<reference evidence="1 2" key="1">
    <citation type="submission" date="2018-12" db="EMBL/GenBank/DDBJ databases">
        <title>Complete genome of Litorilituus sediminis.</title>
        <authorList>
            <person name="Liu A."/>
            <person name="Rong J."/>
        </authorList>
    </citation>
    <scope>NUCLEOTIDE SEQUENCE [LARGE SCALE GENOMIC DNA]</scope>
    <source>
        <strain evidence="1 2">JCM 17549</strain>
    </source>
</reference>
<dbReference type="AlphaFoldDB" id="A0A4P6P395"/>
<evidence type="ECO:0000313" key="1">
    <source>
        <dbReference type="EMBL" id="QBG35966.1"/>
    </source>
</evidence>
<accession>A0A4P6P395</accession>
<dbReference type="EMBL" id="CP034759">
    <property type="protein sequence ID" value="QBG35966.1"/>
    <property type="molecule type" value="Genomic_DNA"/>
</dbReference>
<dbReference type="RefSeq" id="WP_130601656.1">
    <property type="nucleotide sequence ID" value="NZ_CP034759.1"/>
</dbReference>
<evidence type="ECO:0000313" key="2">
    <source>
        <dbReference type="Proteomes" id="UP000290244"/>
    </source>
</evidence>
<dbReference type="Proteomes" id="UP000290244">
    <property type="component" value="Chromosome"/>
</dbReference>
<sequence length="150" mass="18000">MSKEIQDFASDLRNQITKEHINEDKVKFYFENYKSDFLSHLREELNDGIPLDNYRMQVTYYLLEGLEEHKDFDLALDSVEPDIYNADLLLWLSSNLHRADYVNQLLEETNIQDCFTLIRAAQYREIEEVSQVVFNYIENELEQDLEVEYE</sequence>
<gene>
    <name evidence="1" type="ORF">EMK97_09700</name>
</gene>
<organism evidence="1 2">
    <name type="scientific">Litorilituus sediminis</name>
    <dbReference type="NCBI Taxonomy" id="718192"/>
    <lineage>
        <taxon>Bacteria</taxon>
        <taxon>Pseudomonadati</taxon>
        <taxon>Pseudomonadota</taxon>
        <taxon>Gammaproteobacteria</taxon>
        <taxon>Alteromonadales</taxon>
        <taxon>Colwelliaceae</taxon>
        <taxon>Litorilituus</taxon>
    </lineage>
</organism>
<keyword evidence="2" id="KW-1185">Reference proteome</keyword>
<dbReference type="KEGG" id="lsd:EMK97_09700"/>
<proteinExistence type="predicted"/>
<name>A0A4P6P395_9GAMM</name>
<protein>
    <submittedName>
        <fullName evidence="1">Uncharacterized protein</fullName>
    </submittedName>
</protein>